<evidence type="ECO:0000256" key="2">
    <source>
        <dbReference type="SAM" id="MobiDB-lite"/>
    </source>
</evidence>
<sequence length="267" mass="29851">MVFPLAVNTRNESAARHLNEEGYIYRKCTHFCMAGKWKTILVKQPSVGPTPQRHSNLDLPIIGSIVYCESITLDHATTEAVSVDDNSPMKENDINSMKDEDSDEDESDISLNLAKEKRNGETFTCPSCLEHVITGWETKPDSNPQSCIPSALTPRPLINGTSIKEQLELEEQKVKANELEQEMSVDEILNIVKGISGCSECDVDDVEEWLLCDSNDQGFQIMTNDEILERVVDEQQEAEEDDSETGEGMEDETVPTHGEAFMCFENA</sequence>
<name>A0A7R9F1B7_9NEOP</name>
<feature type="region of interest" description="Disordered" evidence="2">
    <location>
        <begin position="235"/>
        <end position="259"/>
    </location>
</feature>
<feature type="compositionally biased region" description="Basic and acidic residues" evidence="2">
    <location>
        <begin position="87"/>
        <end position="99"/>
    </location>
</feature>
<accession>A0A7R9F1B7</accession>
<organism evidence="3">
    <name type="scientific">Timema bartmani</name>
    <dbReference type="NCBI Taxonomy" id="61472"/>
    <lineage>
        <taxon>Eukaryota</taxon>
        <taxon>Metazoa</taxon>
        <taxon>Ecdysozoa</taxon>
        <taxon>Arthropoda</taxon>
        <taxon>Hexapoda</taxon>
        <taxon>Insecta</taxon>
        <taxon>Pterygota</taxon>
        <taxon>Neoptera</taxon>
        <taxon>Polyneoptera</taxon>
        <taxon>Phasmatodea</taxon>
        <taxon>Timematodea</taxon>
        <taxon>Timematoidea</taxon>
        <taxon>Timematidae</taxon>
        <taxon>Timema</taxon>
    </lineage>
</organism>
<reference evidence="3" key="1">
    <citation type="submission" date="2020-11" db="EMBL/GenBank/DDBJ databases">
        <authorList>
            <person name="Tran Van P."/>
        </authorList>
    </citation>
    <scope>NUCLEOTIDE SEQUENCE</scope>
</reference>
<feature type="region of interest" description="Disordered" evidence="2">
    <location>
        <begin position="82"/>
        <end position="107"/>
    </location>
</feature>
<dbReference type="EMBL" id="OD566442">
    <property type="protein sequence ID" value="CAD7444000.1"/>
    <property type="molecule type" value="Genomic_DNA"/>
</dbReference>
<feature type="coiled-coil region" evidence="1">
    <location>
        <begin position="162"/>
        <end position="189"/>
    </location>
</feature>
<dbReference type="AlphaFoldDB" id="A0A7R9F1B7"/>
<feature type="compositionally biased region" description="Acidic residues" evidence="2">
    <location>
        <begin position="235"/>
        <end position="253"/>
    </location>
</feature>
<keyword evidence="1" id="KW-0175">Coiled coil</keyword>
<proteinExistence type="predicted"/>
<protein>
    <submittedName>
        <fullName evidence="3">Uncharacterized protein</fullName>
    </submittedName>
</protein>
<evidence type="ECO:0000313" key="3">
    <source>
        <dbReference type="EMBL" id="CAD7444000.1"/>
    </source>
</evidence>
<evidence type="ECO:0000256" key="1">
    <source>
        <dbReference type="SAM" id="Coils"/>
    </source>
</evidence>
<gene>
    <name evidence="3" type="ORF">TBIB3V08_LOCUS6393</name>
</gene>